<sequence>MPFQQPLGYGAPAQNTPGLGCDSRLNQSVWTVPPTMLVSYHRIDPPVDGI</sequence>
<proteinExistence type="predicted"/>
<organism evidence="1">
    <name type="scientific">marine metagenome</name>
    <dbReference type="NCBI Taxonomy" id="408172"/>
    <lineage>
        <taxon>unclassified sequences</taxon>
        <taxon>metagenomes</taxon>
        <taxon>ecological metagenomes</taxon>
    </lineage>
</organism>
<gene>
    <name evidence="1" type="ORF">METZ01_LOCUS261758</name>
</gene>
<accession>A0A382J9L5</accession>
<name>A0A382J9L5_9ZZZZ</name>
<reference evidence="1" key="1">
    <citation type="submission" date="2018-05" db="EMBL/GenBank/DDBJ databases">
        <authorList>
            <person name="Lanie J.A."/>
            <person name="Ng W.-L."/>
            <person name="Kazmierczak K.M."/>
            <person name="Andrzejewski T.M."/>
            <person name="Davidsen T.M."/>
            <person name="Wayne K.J."/>
            <person name="Tettelin H."/>
            <person name="Glass J.I."/>
            <person name="Rusch D."/>
            <person name="Podicherti R."/>
            <person name="Tsui H.-C.T."/>
            <person name="Winkler M.E."/>
        </authorList>
    </citation>
    <scope>NUCLEOTIDE SEQUENCE</scope>
</reference>
<evidence type="ECO:0000313" key="1">
    <source>
        <dbReference type="EMBL" id="SVC08904.1"/>
    </source>
</evidence>
<feature type="non-terminal residue" evidence="1">
    <location>
        <position position="50"/>
    </location>
</feature>
<dbReference type="EMBL" id="UINC01072919">
    <property type="protein sequence ID" value="SVC08904.1"/>
    <property type="molecule type" value="Genomic_DNA"/>
</dbReference>
<protein>
    <submittedName>
        <fullName evidence="1">Uncharacterized protein</fullName>
    </submittedName>
</protein>
<dbReference type="AlphaFoldDB" id="A0A382J9L5"/>